<evidence type="ECO:0000259" key="7">
    <source>
        <dbReference type="Pfam" id="PF01120"/>
    </source>
</evidence>
<comment type="similarity">
    <text evidence="2">Belongs to the glycosyl hydrolase 29 family.</text>
</comment>
<dbReference type="GO" id="GO:0004560">
    <property type="term" value="F:alpha-L-fucosidase activity"/>
    <property type="evidence" value="ECO:0007669"/>
    <property type="project" value="InterPro"/>
</dbReference>
<evidence type="ECO:0000256" key="3">
    <source>
        <dbReference type="ARBA" id="ARBA00012662"/>
    </source>
</evidence>
<dbReference type="OrthoDB" id="107551at2"/>
<evidence type="ECO:0000313" key="8">
    <source>
        <dbReference type="EMBL" id="SMG24877.1"/>
    </source>
</evidence>
<accession>A0A1X7JAL4</accession>
<evidence type="ECO:0000256" key="4">
    <source>
        <dbReference type="ARBA" id="ARBA00022729"/>
    </source>
</evidence>
<comment type="function">
    <text evidence="1">Alpha-L-fucosidase is responsible for hydrolyzing the alpha-1,6-linked fucose joined to the reducing-end N-acetylglucosamine of the carbohydrate moieties of glycoproteins.</text>
</comment>
<dbReference type="EMBL" id="FXAU01000002">
    <property type="protein sequence ID" value="SMG24877.1"/>
    <property type="molecule type" value="Genomic_DNA"/>
</dbReference>
<dbReference type="PANTHER" id="PTHR10030:SF37">
    <property type="entry name" value="ALPHA-L-FUCOSIDASE-RELATED"/>
    <property type="match status" value="1"/>
</dbReference>
<dbReference type="InterPro" id="IPR017853">
    <property type="entry name" value="GH"/>
</dbReference>
<proteinExistence type="inferred from homology"/>
<reference evidence="8 9" key="1">
    <citation type="submission" date="2017-04" db="EMBL/GenBank/DDBJ databases">
        <authorList>
            <person name="Afonso C.L."/>
            <person name="Miller P.J."/>
            <person name="Scott M.A."/>
            <person name="Spackman E."/>
            <person name="Goraichik I."/>
            <person name="Dimitrov K.M."/>
            <person name="Suarez D.L."/>
            <person name="Swayne D.E."/>
        </authorList>
    </citation>
    <scope>NUCLEOTIDE SEQUENCE [LARGE SCALE GENOMIC DNA]</scope>
    <source>
        <strain evidence="8 9">DSM 22418</strain>
    </source>
</reference>
<keyword evidence="4" id="KW-0732">Signal</keyword>
<feature type="domain" description="Glycoside hydrolase family 29 N-terminal" evidence="7">
    <location>
        <begin position="32"/>
        <end position="364"/>
    </location>
</feature>
<sequence length="609" mass="68027">MNLLKKITLATIFTGLSFCANSQETSVPYEGVPGWESTKKERLEWFREARFGMFIHWGLYSAAGGSWDGKQYPQHYAEWIQAWAKVESKPYAQVLKPKFTASKFDANAWASLAERAGMKYVIITSRHHEGFSIFNSQQPYSVHNDVTGGTNISPAGRDLYGEVVNAFRTKGLKAGAYYSLLDWQHPDSYEGLSYLNPNPTGYKPDHEAYKKYLYGQIKELANNYGGLDVLWLDFSSKKHQGESWGTKQILTDLITWQPQIIVNNRFWDGLENKNGDIGTPEKYIPPTGLPGMDWEVSHTMNESYGYSAHDQNWKSFDKMMRLFIETVSKGGNFLLNVGPDAEGAIPPQATKLLTEIGHWMDVNHDAIYGSEASPFPALDWGYCTQKAGKLYFHVFDIPANGKIEIPLKSPIMKAHPLASKKILQVTNGKAGKTIQLPKDLHNIKMPMVIVAEIEGMPIILESQVQTQKDGRIILTANNAKLVGTNGIKLIGAHTHDPNRPNAIGAWSQTSDHVYWDIKVQRPGQYKVVVNYLPHQEKSGTITIQFGNNTVPSKLEKDKNGKFIDLEIGQVEISQQAIGETAVRLTLNAQTIEGGALPEISSISLVPIQK</sequence>
<name>A0A1X7JAL4_9SPHI</name>
<evidence type="ECO:0000256" key="6">
    <source>
        <dbReference type="ARBA" id="ARBA00023295"/>
    </source>
</evidence>
<gene>
    <name evidence="8" type="ORF">SAMN05660862_1689</name>
</gene>
<dbReference type="Pfam" id="PF01120">
    <property type="entry name" value="Alpha_L_fucos"/>
    <property type="match status" value="1"/>
</dbReference>
<dbReference type="GO" id="GO:0005764">
    <property type="term" value="C:lysosome"/>
    <property type="evidence" value="ECO:0007669"/>
    <property type="project" value="TreeGrafter"/>
</dbReference>
<dbReference type="InterPro" id="IPR057739">
    <property type="entry name" value="Glyco_hydro_29_N"/>
</dbReference>
<dbReference type="InterPro" id="IPR000933">
    <property type="entry name" value="Glyco_hydro_29"/>
</dbReference>
<dbReference type="Proteomes" id="UP000192980">
    <property type="component" value="Unassembled WGS sequence"/>
</dbReference>
<dbReference type="Gene3D" id="2.60.40.1180">
    <property type="entry name" value="Golgi alpha-mannosidase II"/>
    <property type="match status" value="1"/>
</dbReference>
<organism evidence="8 9">
    <name type="scientific">Sphingobacterium psychroaquaticum</name>
    <dbReference type="NCBI Taxonomy" id="561061"/>
    <lineage>
        <taxon>Bacteria</taxon>
        <taxon>Pseudomonadati</taxon>
        <taxon>Bacteroidota</taxon>
        <taxon>Sphingobacteriia</taxon>
        <taxon>Sphingobacteriales</taxon>
        <taxon>Sphingobacteriaceae</taxon>
        <taxon>Sphingobacterium</taxon>
    </lineage>
</organism>
<dbReference type="Gene3D" id="3.20.20.80">
    <property type="entry name" value="Glycosidases"/>
    <property type="match status" value="1"/>
</dbReference>
<dbReference type="InterPro" id="IPR016286">
    <property type="entry name" value="FUC_metazoa-typ"/>
</dbReference>
<dbReference type="PANTHER" id="PTHR10030">
    <property type="entry name" value="ALPHA-L-FUCOSIDASE"/>
    <property type="match status" value="1"/>
</dbReference>
<dbReference type="AlphaFoldDB" id="A0A1X7JAL4"/>
<evidence type="ECO:0000256" key="1">
    <source>
        <dbReference type="ARBA" id="ARBA00004071"/>
    </source>
</evidence>
<evidence type="ECO:0000313" key="9">
    <source>
        <dbReference type="Proteomes" id="UP000192980"/>
    </source>
</evidence>
<dbReference type="GO" id="GO:0016139">
    <property type="term" value="P:glycoside catabolic process"/>
    <property type="evidence" value="ECO:0007669"/>
    <property type="project" value="TreeGrafter"/>
</dbReference>
<protein>
    <recommendedName>
        <fullName evidence="3">alpha-L-fucosidase</fullName>
        <ecNumber evidence="3">3.2.1.51</ecNumber>
    </recommendedName>
</protein>
<dbReference type="SUPFAM" id="SSF51445">
    <property type="entry name" value="(Trans)glycosidases"/>
    <property type="match status" value="1"/>
</dbReference>
<dbReference type="SMART" id="SM00812">
    <property type="entry name" value="Alpha_L_fucos"/>
    <property type="match status" value="1"/>
</dbReference>
<dbReference type="STRING" id="561061.SAMN05660862_1689"/>
<dbReference type="RefSeq" id="WP_085472438.1">
    <property type="nucleotide sequence ID" value="NZ_FXAU01000002.1"/>
</dbReference>
<evidence type="ECO:0000256" key="2">
    <source>
        <dbReference type="ARBA" id="ARBA00007951"/>
    </source>
</evidence>
<dbReference type="PRINTS" id="PR00741">
    <property type="entry name" value="GLHYDRLASE29"/>
</dbReference>
<dbReference type="EC" id="3.2.1.51" evidence="3"/>
<dbReference type="InterPro" id="IPR013780">
    <property type="entry name" value="Glyco_hydro_b"/>
</dbReference>
<keyword evidence="5" id="KW-0378">Hydrolase</keyword>
<keyword evidence="6" id="KW-0326">Glycosidase</keyword>
<keyword evidence="9" id="KW-1185">Reference proteome</keyword>
<dbReference type="GO" id="GO:0006004">
    <property type="term" value="P:fucose metabolic process"/>
    <property type="evidence" value="ECO:0007669"/>
    <property type="project" value="InterPro"/>
</dbReference>
<evidence type="ECO:0000256" key="5">
    <source>
        <dbReference type="ARBA" id="ARBA00022801"/>
    </source>
</evidence>